<sequence length="222" mass="24959">MEETPAGSTSSPASAPAATATPTVVSTPTAAPSTTSSTPPTKPVAETPSENIQETPAGLSMKPNFAEKSKFKDAPKTTVKLTDLLKVEPKKEQTATQVKVEQDEPFTPEQLRAVWEEFAESRKKFQAEYHLLTQPYDLKENVVTVHLHNTVQEMMLNGLRIELSTFVRDKLKNNSIQIFGEMRIIEDTRKVMYTPREKFEYLMEKNPALKELKDRLGLDTDY</sequence>
<feature type="compositionally biased region" description="Low complexity" evidence="1">
    <location>
        <begin position="1"/>
        <end position="39"/>
    </location>
</feature>
<organism evidence="2 3">
    <name type="scientific">Ohtaekwangia kribbensis</name>
    <dbReference type="NCBI Taxonomy" id="688913"/>
    <lineage>
        <taxon>Bacteria</taxon>
        <taxon>Pseudomonadati</taxon>
        <taxon>Bacteroidota</taxon>
        <taxon>Cytophagia</taxon>
        <taxon>Cytophagales</taxon>
        <taxon>Fulvivirgaceae</taxon>
        <taxon>Ohtaekwangia</taxon>
    </lineage>
</organism>
<dbReference type="Proteomes" id="UP001597112">
    <property type="component" value="Unassembled WGS sequence"/>
</dbReference>
<evidence type="ECO:0000256" key="1">
    <source>
        <dbReference type="SAM" id="MobiDB-lite"/>
    </source>
</evidence>
<evidence type="ECO:0000313" key="2">
    <source>
        <dbReference type="EMBL" id="MFD0999242.1"/>
    </source>
</evidence>
<dbReference type="RefSeq" id="WP_377577336.1">
    <property type="nucleotide sequence ID" value="NZ_JBHTKA010000001.1"/>
</dbReference>
<reference evidence="3" key="1">
    <citation type="journal article" date="2019" name="Int. J. Syst. Evol. Microbiol.">
        <title>The Global Catalogue of Microorganisms (GCM) 10K type strain sequencing project: providing services to taxonomists for standard genome sequencing and annotation.</title>
        <authorList>
            <consortium name="The Broad Institute Genomics Platform"/>
            <consortium name="The Broad Institute Genome Sequencing Center for Infectious Disease"/>
            <person name="Wu L."/>
            <person name="Ma J."/>
        </authorList>
    </citation>
    <scope>NUCLEOTIDE SEQUENCE [LARGE SCALE GENOMIC DNA]</scope>
    <source>
        <strain evidence="3">CCUG 58938</strain>
    </source>
</reference>
<dbReference type="EMBL" id="JBHTKA010000001">
    <property type="protein sequence ID" value="MFD0999242.1"/>
    <property type="molecule type" value="Genomic_DNA"/>
</dbReference>
<comment type="caution">
    <text evidence="2">The sequence shown here is derived from an EMBL/GenBank/DDBJ whole genome shotgun (WGS) entry which is preliminary data.</text>
</comment>
<gene>
    <name evidence="2" type="ORF">ACFQ21_07985</name>
</gene>
<accession>A0ABW3JZ34</accession>
<evidence type="ECO:0000313" key="3">
    <source>
        <dbReference type="Proteomes" id="UP001597112"/>
    </source>
</evidence>
<name>A0ABW3JZ34_9BACT</name>
<feature type="region of interest" description="Disordered" evidence="1">
    <location>
        <begin position="1"/>
        <end position="71"/>
    </location>
</feature>
<proteinExistence type="predicted"/>
<keyword evidence="3" id="KW-1185">Reference proteome</keyword>
<protein>
    <recommendedName>
        <fullName evidence="4">DNA polymerase III subunit gamma/tau</fullName>
    </recommendedName>
</protein>
<evidence type="ECO:0008006" key="4">
    <source>
        <dbReference type="Google" id="ProtNLM"/>
    </source>
</evidence>